<evidence type="ECO:0000256" key="2">
    <source>
        <dbReference type="ARBA" id="ARBA00022448"/>
    </source>
</evidence>
<dbReference type="Gene3D" id="2.170.130.10">
    <property type="entry name" value="TonB-dependent receptor, plug domain"/>
    <property type="match status" value="1"/>
</dbReference>
<dbReference type="Gene3D" id="2.40.170.20">
    <property type="entry name" value="TonB-dependent receptor, beta-barrel domain"/>
    <property type="match status" value="1"/>
</dbReference>
<evidence type="ECO:0000256" key="12">
    <source>
        <dbReference type="RuleBase" id="RU003357"/>
    </source>
</evidence>
<feature type="domain" description="TonB-dependent receptor-like beta-barrel" evidence="14">
    <location>
        <begin position="263"/>
        <end position="665"/>
    </location>
</feature>
<dbReference type="InterPro" id="IPR037066">
    <property type="entry name" value="Plug_dom_sf"/>
</dbReference>
<dbReference type="InterPro" id="IPR000531">
    <property type="entry name" value="Beta-barrel_TonB"/>
</dbReference>
<evidence type="ECO:0000256" key="7">
    <source>
        <dbReference type="ARBA" id="ARBA00023065"/>
    </source>
</evidence>
<dbReference type="eggNOG" id="COG4772">
    <property type="taxonomic scope" value="Bacteria"/>
</dbReference>
<dbReference type="InterPro" id="IPR036942">
    <property type="entry name" value="Beta-barrel_TonB_sf"/>
</dbReference>
<dbReference type="SUPFAM" id="SSF56935">
    <property type="entry name" value="Porins"/>
    <property type="match status" value="1"/>
</dbReference>
<protein>
    <submittedName>
        <fullName evidence="16">TonB-dependent receptor plug</fullName>
    </submittedName>
</protein>
<evidence type="ECO:0000256" key="1">
    <source>
        <dbReference type="ARBA" id="ARBA00004571"/>
    </source>
</evidence>
<feature type="signal peptide" evidence="13">
    <location>
        <begin position="1"/>
        <end position="31"/>
    </location>
</feature>
<dbReference type="GO" id="GO:0009279">
    <property type="term" value="C:cell outer membrane"/>
    <property type="evidence" value="ECO:0007669"/>
    <property type="project" value="UniProtKB-SubCell"/>
</dbReference>
<evidence type="ECO:0000256" key="5">
    <source>
        <dbReference type="ARBA" id="ARBA00022692"/>
    </source>
</evidence>
<accession>G4QIK0</accession>
<evidence type="ECO:0000256" key="11">
    <source>
        <dbReference type="PROSITE-ProRule" id="PRU01360"/>
    </source>
</evidence>
<keyword evidence="4" id="KW-0410">Iron transport</keyword>
<keyword evidence="17" id="KW-1185">Reference proteome</keyword>
<keyword evidence="3 11" id="KW-1134">Transmembrane beta strand</keyword>
<keyword evidence="16" id="KW-0675">Receptor</keyword>
<evidence type="ECO:0000256" key="6">
    <source>
        <dbReference type="ARBA" id="ARBA00023004"/>
    </source>
</evidence>
<keyword evidence="10 11" id="KW-0998">Cell outer membrane</keyword>
<keyword evidence="9 11" id="KW-0472">Membrane</keyword>
<name>G4QIK0_GLANF</name>
<dbReference type="Pfam" id="PF00593">
    <property type="entry name" value="TonB_dep_Rec_b-barrel"/>
    <property type="match status" value="1"/>
</dbReference>
<keyword evidence="5 11" id="KW-0812">Transmembrane</keyword>
<dbReference type="InterPro" id="IPR012910">
    <property type="entry name" value="Plug_dom"/>
</dbReference>
<dbReference type="InterPro" id="IPR039426">
    <property type="entry name" value="TonB-dep_rcpt-like"/>
</dbReference>
<dbReference type="STRING" id="1085623.GNIT_3060"/>
<dbReference type="PANTHER" id="PTHR32552:SF81">
    <property type="entry name" value="TONB-DEPENDENT OUTER MEMBRANE RECEPTOR"/>
    <property type="match status" value="1"/>
</dbReference>
<evidence type="ECO:0000256" key="13">
    <source>
        <dbReference type="SAM" id="SignalP"/>
    </source>
</evidence>
<keyword evidence="13" id="KW-0732">Signal</keyword>
<proteinExistence type="inferred from homology"/>
<keyword evidence="2 11" id="KW-0813">Transport</keyword>
<evidence type="ECO:0000256" key="8">
    <source>
        <dbReference type="ARBA" id="ARBA00023077"/>
    </source>
</evidence>
<gene>
    <name evidence="16" type="ordered locus">GNIT_3060</name>
</gene>
<dbReference type="HOGENOM" id="CLU_016085_0_0_6"/>
<dbReference type="PROSITE" id="PS52016">
    <property type="entry name" value="TONB_DEPENDENT_REC_3"/>
    <property type="match status" value="1"/>
</dbReference>
<keyword evidence="8 12" id="KW-0798">TonB box</keyword>
<keyword evidence="6" id="KW-0408">Iron</keyword>
<evidence type="ECO:0000256" key="9">
    <source>
        <dbReference type="ARBA" id="ARBA00023136"/>
    </source>
</evidence>
<evidence type="ECO:0000256" key="3">
    <source>
        <dbReference type="ARBA" id="ARBA00022452"/>
    </source>
</evidence>
<dbReference type="AlphaFoldDB" id="G4QIK0"/>
<evidence type="ECO:0000313" key="16">
    <source>
        <dbReference type="EMBL" id="AEP31155.1"/>
    </source>
</evidence>
<evidence type="ECO:0000313" key="17">
    <source>
        <dbReference type="Proteomes" id="UP000009282"/>
    </source>
</evidence>
<dbReference type="KEGG" id="gni:GNIT_3060"/>
<evidence type="ECO:0000256" key="4">
    <source>
        <dbReference type="ARBA" id="ARBA00022496"/>
    </source>
</evidence>
<evidence type="ECO:0000259" key="15">
    <source>
        <dbReference type="Pfam" id="PF07715"/>
    </source>
</evidence>
<feature type="domain" description="TonB-dependent receptor plug" evidence="15">
    <location>
        <begin position="69"/>
        <end position="177"/>
    </location>
</feature>
<comment type="similarity">
    <text evidence="11 12">Belongs to the TonB-dependent receptor family.</text>
</comment>
<dbReference type="PANTHER" id="PTHR32552">
    <property type="entry name" value="FERRICHROME IRON RECEPTOR-RELATED"/>
    <property type="match status" value="1"/>
</dbReference>
<sequence length="712" mass="79491">MYFYKKTKTRTAAFKFVVAALFLSLAFYANASSDTKPSPELIADANTESTIEKIVIEGRSVNLLGEAISASEGVVGQFEIASRPMLRTGEILELVPGMVVTQHSGTGKANQYFLRGFNLDHGTDFASSIDGMPINMRSHGHGQGYTDLNFIIPETVQTLNYKKGAYYADVGDFSGAGSAEFNTVSGQQNGQISATLGEHNYQRYLLMNGVNMHQGSLNYAVEINQNDGPWTDIEEDLNKINVFAKYDQKLFEGQLNVSLMAYDNKWNSADQIPERAVLQGIIDELGSLDTTLGGQSSRYSINTQWQTDNISMAFYAIDYDLQLWSNFTYFLDRPTRGDQFEQVDDRKIFGGHLQYTQHGNWGEYEVSNTVGVQLRYDKINEVGLYSTQARQRFGVVRSDQVDEGSSGLFWENEMTWNKSFRTSLGARFDYYNFDVDSLVAANINGVDLNGNKGTENDSKLSLKGSAIYTFNDRLEGYASIGQGFHSNDARGTIDQVDPASGNSIQPVEPLVGSLGYEIGIRTTIEDKLNASISLWALTLDSELVFVGDAGNTEASFESTRKGLELSAYYRLTKALTLDLEYAYTDAEFSELPAAENAIPGAIKQVVQSGVTWQQESWFASLRYRYFGKRPLVEDRSVYSDSTQIVNLNLGYRFDSKLTLKLDILNAFDSDDHDIDYFYASRLANESASDGIEDIHYHVLEPRTFRLSLAYSF</sequence>
<dbReference type="GO" id="GO:0006826">
    <property type="term" value="P:iron ion transport"/>
    <property type="evidence" value="ECO:0007669"/>
    <property type="project" value="UniProtKB-KW"/>
</dbReference>
<feature type="chain" id="PRO_5003467860" evidence="13">
    <location>
        <begin position="32"/>
        <end position="712"/>
    </location>
</feature>
<evidence type="ECO:0000259" key="14">
    <source>
        <dbReference type="Pfam" id="PF00593"/>
    </source>
</evidence>
<dbReference type="Pfam" id="PF07715">
    <property type="entry name" value="Plug"/>
    <property type="match status" value="1"/>
</dbReference>
<comment type="subcellular location">
    <subcellularLocation>
        <location evidence="1 11">Cell outer membrane</location>
        <topology evidence="1 11">Multi-pass membrane protein</topology>
    </subcellularLocation>
</comment>
<reference evidence="16 17" key="1">
    <citation type="journal article" date="2011" name="J. Bacteriol.">
        <title>Complete genome sequence of seawater bacterium Glaciecola nitratireducens FR1064T.</title>
        <authorList>
            <person name="Bian F."/>
            <person name="Qin Q.L."/>
            <person name="Xie B.B."/>
            <person name="Shu Y.L."/>
            <person name="Zhang X.Y."/>
            <person name="Yu Y."/>
            <person name="Chen B."/>
            <person name="Chen X.L."/>
            <person name="Zhou B.C."/>
            <person name="Zhang Y.Z."/>
        </authorList>
    </citation>
    <scope>NUCLEOTIDE SEQUENCE [LARGE SCALE GENOMIC DNA]</scope>
    <source>
        <strain evidence="17">JCM 12485 / KCTC 12276 / FR1064</strain>
    </source>
</reference>
<organism evidence="16 17">
    <name type="scientific">Glaciecola nitratireducens (strain JCM 12485 / KCTC 12276 / FR1064)</name>
    <dbReference type="NCBI Taxonomy" id="1085623"/>
    <lineage>
        <taxon>Bacteria</taxon>
        <taxon>Pseudomonadati</taxon>
        <taxon>Pseudomonadota</taxon>
        <taxon>Gammaproteobacteria</taxon>
        <taxon>Alteromonadales</taxon>
        <taxon>Alteromonadaceae</taxon>
        <taxon>Brumicola</taxon>
    </lineage>
</organism>
<keyword evidence="7" id="KW-0406">Ion transport</keyword>
<dbReference type="EMBL" id="CP003060">
    <property type="protein sequence ID" value="AEP31155.1"/>
    <property type="molecule type" value="Genomic_DNA"/>
</dbReference>
<dbReference type="RefSeq" id="WP_014110026.1">
    <property type="nucleotide sequence ID" value="NC_016041.1"/>
</dbReference>
<dbReference type="OrthoDB" id="99480at2"/>
<dbReference type="Proteomes" id="UP000009282">
    <property type="component" value="Chromosome"/>
</dbReference>
<evidence type="ECO:0000256" key="10">
    <source>
        <dbReference type="ARBA" id="ARBA00023237"/>
    </source>
</evidence>